<name>A0AAN6N004_9PEZI</name>
<protein>
    <submittedName>
        <fullName evidence="3">Uncharacterized protein</fullName>
    </submittedName>
</protein>
<feature type="compositionally biased region" description="Basic residues" evidence="1">
    <location>
        <begin position="18"/>
        <end position="27"/>
    </location>
</feature>
<dbReference type="EMBL" id="MU853904">
    <property type="protein sequence ID" value="KAK3935849.1"/>
    <property type="molecule type" value="Genomic_DNA"/>
</dbReference>
<feature type="region of interest" description="Disordered" evidence="1">
    <location>
        <begin position="1"/>
        <end position="119"/>
    </location>
</feature>
<feature type="transmembrane region" description="Helical" evidence="2">
    <location>
        <begin position="132"/>
        <end position="154"/>
    </location>
</feature>
<comment type="caution">
    <text evidence="3">The sequence shown here is derived from an EMBL/GenBank/DDBJ whole genome shotgun (WGS) entry which is preliminary data.</text>
</comment>
<keyword evidence="2" id="KW-1133">Transmembrane helix</keyword>
<organism evidence="3 4">
    <name type="scientific">Diplogelasinospora grovesii</name>
    <dbReference type="NCBI Taxonomy" id="303347"/>
    <lineage>
        <taxon>Eukaryota</taxon>
        <taxon>Fungi</taxon>
        <taxon>Dikarya</taxon>
        <taxon>Ascomycota</taxon>
        <taxon>Pezizomycotina</taxon>
        <taxon>Sordariomycetes</taxon>
        <taxon>Sordariomycetidae</taxon>
        <taxon>Sordariales</taxon>
        <taxon>Diplogelasinosporaceae</taxon>
        <taxon>Diplogelasinospora</taxon>
    </lineage>
</organism>
<evidence type="ECO:0000313" key="3">
    <source>
        <dbReference type="EMBL" id="KAK3935849.1"/>
    </source>
</evidence>
<evidence type="ECO:0000256" key="2">
    <source>
        <dbReference type="SAM" id="Phobius"/>
    </source>
</evidence>
<keyword evidence="2" id="KW-0812">Transmembrane</keyword>
<evidence type="ECO:0000256" key="1">
    <source>
        <dbReference type="SAM" id="MobiDB-lite"/>
    </source>
</evidence>
<dbReference type="AlphaFoldDB" id="A0AAN6N004"/>
<dbReference type="Proteomes" id="UP001303473">
    <property type="component" value="Unassembled WGS sequence"/>
</dbReference>
<accession>A0AAN6N004</accession>
<proteinExistence type="predicted"/>
<evidence type="ECO:0000313" key="4">
    <source>
        <dbReference type="Proteomes" id="UP001303473"/>
    </source>
</evidence>
<sequence>MNCTMRRSPCYLQQQQQQHHHHPRHPPAHQDLDREGSRDGGGDEGNRDGGGDEGSRDSHGDKGSRDGDGDEGSHGDKGSRDGDGDEGSHGDKGSRDGDGNKGSRDSVAESHDTGTAYPPQARVGLELGSRPWLAALLLLLSLCLALVVYCTLIFNLSSGILPSLWPSLPAPPTPTRVTYAPLPIVAQYVELADSLSKHSCILSESPTFEEELHERVEYDVAKLYEVAKMALATLYIPNLDIDHPDAASDPARQGFKDLQDEWSATREVLQETARAVSRLITGARKVFPNFLGIGLVTMRVRIQEAADDMQWGFFPNMESATSWTSGPMELVGDVNAFEAASRNRSAASFLLDMKDIYLPALRILPGSFVQGYDVKGEEEEEARSAIQNILNCLDKEIDLLERAVRTDWALRAGFQVDELNPLSNDDDDAASMSGGGWGRRAWI</sequence>
<feature type="compositionally biased region" description="Basic and acidic residues" evidence="1">
    <location>
        <begin position="28"/>
        <end position="112"/>
    </location>
</feature>
<gene>
    <name evidence="3" type="ORF">QBC46DRAFT_346196</name>
</gene>
<keyword evidence="2" id="KW-0472">Membrane</keyword>
<keyword evidence="4" id="KW-1185">Reference proteome</keyword>
<reference evidence="4" key="1">
    <citation type="journal article" date="2023" name="Mol. Phylogenet. Evol.">
        <title>Genome-scale phylogeny and comparative genomics of the fungal order Sordariales.</title>
        <authorList>
            <person name="Hensen N."/>
            <person name="Bonometti L."/>
            <person name="Westerberg I."/>
            <person name="Brannstrom I.O."/>
            <person name="Guillou S."/>
            <person name="Cros-Aarteil S."/>
            <person name="Calhoun S."/>
            <person name="Haridas S."/>
            <person name="Kuo A."/>
            <person name="Mondo S."/>
            <person name="Pangilinan J."/>
            <person name="Riley R."/>
            <person name="LaButti K."/>
            <person name="Andreopoulos B."/>
            <person name="Lipzen A."/>
            <person name="Chen C."/>
            <person name="Yan M."/>
            <person name="Daum C."/>
            <person name="Ng V."/>
            <person name="Clum A."/>
            <person name="Steindorff A."/>
            <person name="Ohm R.A."/>
            <person name="Martin F."/>
            <person name="Silar P."/>
            <person name="Natvig D.O."/>
            <person name="Lalanne C."/>
            <person name="Gautier V."/>
            <person name="Ament-Velasquez S.L."/>
            <person name="Kruys A."/>
            <person name="Hutchinson M.I."/>
            <person name="Powell A.J."/>
            <person name="Barry K."/>
            <person name="Miller A.N."/>
            <person name="Grigoriev I.V."/>
            <person name="Debuchy R."/>
            <person name="Gladieux P."/>
            <person name="Hiltunen Thoren M."/>
            <person name="Johannesson H."/>
        </authorList>
    </citation>
    <scope>NUCLEOTIDE SEQUENCE [LARGE SCALE GENOMIC DNA]</scope>
    <source>
        <strain evidence="4">CBS 340.73</strain>
    </source>
</reference>